<keyword evidence="2 7" id="KW-0813">Transport</keyword>
<dbReference type="Pfam" id="PF00528">
    <property type="entry name" value="BPD_transp_1"/>
    <property type="match status" value="1"/>
</dbReference>
<evidence type="ECO:0000259" key="8">
    <source>
        <dbReference type="PROSITE" id="PS50928"/>
    </source>
</evidence>
<keyword evidence="6 7" id="KW-0472">Membrane</keyword>
<organism evidence="9">
    <name type="scientific">Candidatus Caldatribacterium saccharofermentans</name>
    <dbReference type="NCBI Taxonomy" id="1454753"/>
    <lineage>
        <taxon>Bacteria</taxon>
        <taxon>Pseudomonadati</taxon>
        <taxon>Atribacterota</taxon>
        <taxon>Atribacteria</taxon>
        <taxon>Atribacterales</taxon>
        <taxon>Candidatus Caldatribacteriaceae</taxon>
        <taxon>Candidatus Caldatribacterium</taxon>
    </lineage>
</organism>
<comment type="similarity">
    <text evidence="7">Belongs to the binding-protein-dependent transport system permease family.</text>
</comment>
<accession>A0A7V4TGU8</accession>
<dbReference type="EMBL" id="DTIY01000028">
    <property type="protein sequence ID" value="HGY39039.1"/>
    <property type="molecule type" value="Genomic_DNA"/>
</dbReference>
<evidence type="ECO:0000256" key="1">
    <source>
        <dbReference type="ARBA" id="ARBA00004651"/>
    </source>
</evidence>
<feature type="transmembrane region" description="Helical" evidence="7">
    <location>
        <begin position="139"/>
        <end position="161"/>
    </location>
</feature>
<dbReference type="GO" id="GO:0005886">
    <property type="term" value="C:plasma membrane"/>
    <property type="evidence" value="ECO:0007669"/>
    <property type="project" value="UniProtKB-SubCell"/>
</dbReference>
<keyword evidence="5 7" id="KW-1133">Transmembrane helix</keyword>
<evidence type="ECO:0000313" key="9">
    <source>
        <dbReference type="EMBL" id="HGY39039.1"/>
    </source>
</evidence>
<dbReference type="PROSITE" id="PS50928">
    <property type="entry name" value="ABC_TM1"/>
    <property type="match status" value="1"/>
</dbReference>
<evidence type="ECO:0000256" key="2">
    <source>
        <dbReference type="ARBA" id="ARBA00022448"/>
    </source>
</evidence>
<sequence length="276" mass="30355">MTRSFRSGGLFSQVVLLILALYSFFPLYIALSASLKSRADLFANPLGLPKELYFTNYVQAFEVGNLKQAFFNSGLLAAGAVLGVLLTAIPAAYALAKIPFKGSSFLVGYYFFCTTIPAQLFIIPLYLAFSRFGLTNSLFGLVLIYIAIFSPFAILLMRSYFMNIPNELLEAALIDGASMLQAFWRIVFPVARPGVITTVVIVAMWSWNNFLLPLTFLNQERVMPVTVRLGMLMGKWSAAWELIMASAILGALPVALLFAFLHRRFIAGLAGTGLKG</sequence>
<feature type="transmembrane region" description="Helical" evidence="7">
    <location>
        <begin position="238"/>
        <end position="261"/>
    </location>
</feature>
<evidence type="ECO:0000256" key="7">
    <source>
        <dbReference type="RuleBase" id="RU363032"/>
    </source>
</evidence>
<feature type="transmembrane region" description="Helical" evidence="7">
    <location>
        <begin position="107"/>
        <end position="127"/>
    </location>
</feature>
<proteinExistence type="inferred from homology"/>
<dbReference type="InterPro" id="IPR000515">
    <property type="entry name" value="MetI-like"/>
</dbReference>
<dbReference type="GO" id="GO:0055085">
    <property type="term" value="P:transmembrane transport"/>
    <property type="evidence" value="ECO:0007669"/>
    <property type="project" value="InterPro"/>
</dbReference>
<dbReference type="PANTHER" id="PTHR43744:SF12">
    <property type="entry name" value="ABC TRANSPORTER PERMEASE PROTEIN MG189-RELATED"/>
    <property type="match status" value="1"/>
</dbReference>
<feature type="transmembrane region" description="Helical" evidence="7">
    <location>
        <begin position="75"/>
        <end position="95"/>
    </location>
</feature>
<dbReference type="CDD" id="cd06261">
    <property type="entry name" value="TM_PBP2"/>
    <property type="match status" value="1"/>
</dbReference>
<comment type="subcellular location">
    <subcellularLocation>
        <location evidence="1 7">Cell membrane</location>
        <topology evidence="1 7">Multi-pass membrane protein</topology>
    </subcellularLocation>
</comment>
<dbReference type="InterPro" id="IPR035906">
    <property type="entry name" value="MetI-like_sf"/>
</dbReference>
<evidence type="ECO:0000256" key="3">
    <source>
        <dbReference type="ARBA" id="ARBA00022475"/>
    </source>
</evidence>
<name>A0A7V4TGU8_9BACT</name>
<gene>
    <name evidence="9" type="ORF">ENW11_04435</name>
</gene>
<evidence type="ECO:0000256" key="6">
    <source>
        <dbReference type="ARBA" id="ARBA00023136"/>
    </source>
</evidence>
<dbReference type="PANTHER" id="PTHR43744">
    <property type="entry name" value="ABC TRANSPORTER PERMEASE PROTEIN MG189-RELATED-RELATED"/>
    <property type="match status" value="1"/>
</dbReference>
<reference evidence="9" key="1">
    <citation type="journal article" date="2020" name="mSystems">
        <title>Genome- and Community-Level Interaction Insights into Carbon Utilization and Element Cycling Functions of Hydrothermarchaeota in Hydrothermal Sediment.</title>
        <authorList>
            <person name="Zhou Z."/>
            <person name="Liu Y."/>
            <person name="Xu W."/>
            <person name="Pan J."/>
            <person name="Luo Z.H."/>
            <person name="Li M."/>
        </authorList>
    </citation>
    <scope>NUCLEOTIDE SEQUENCE [LARGE SCALE GENOMIC DNA]</scope>
    <source>
        <strain evidence="9">SpSt-82</strain>
    </source>
</reference>
<evidence type="ECO:0000256" key="4">
    <source>
        <dbReference type="ARBA" id="ARBA00022692"/>
    </source>
</evidence>
<evidence type="ECO:0000256" key="5">
    <source>
        <dbReference type="ARBA" id="ARBA00022989"/>
    </source>
</evidence>
<protein>
    <submittedName>
        <fullName evidence="9">Carbohydrate ABC transporter permease</fullName>
    </submittedName>
</protein>
<dbReference type="AlphaFoldDB" id="A0A7V4TGU8"/>
<keyword evidence="3" id="KW-1003">Cell membrane</keyword>
<keyword evidence="4 7" id="KW-0812">Transmembrane</keyword>
<dbReference type="Gene3D" id="1.10.3720.10">
    <property type="entry name" value="MetI-like"/>
    <property type="match status" value="1"/>
</dbReference>
<comment type="caution">
    <text evidence="9">The sequence shown here is derived from an EMBL/GenBank/DDBJ whole genome shotgun (WGS) entry which is preliminary data.</text>
</comment>
<dbReference type="SUPFAM" id="SSF161098">
    <property type="entry name" value="MetI-like"/>
    <property type="match status" value="1"/>
</dbReference>
<feature type="domain" description="ABC transmembrane type-1" evidence="8">
    <location>
        <begin position="70"/>
        <end position="261"/>
    </location>
</feature>
<feature type="transmembrane region" description="Helical" evidence="7">
    <location>
        <begin position="182"/>
        <end position="207"/>
    </location>
</feature>